<dbReference type="InterPro" id="IPR021031">
    <property type="entry name" value="Hyphal-reg_cell_wall_N"/>
</dbReference>
<dbReference type="GO" id="GO:0005576">
    <property type="term" value="C:extracellular region"/>
    <property type="evidence" value="ECO:0007669"/>
    <property type="project" value="UniProtKB-SubCell"/>
</dbReference>
<keyword evidence="2" id="KW-0964">Secreted</keyword>
<name>A0A9P7BC49_MAUEX</name>
<proteinExistence type="predicted"/>
<keyword evidence="7" id="KW-1185">Reference proteome</keyword>
<dbReference type="GO" id="GO:0009277">
    <property type="term" value="C:fungal-type cell wall"/>
    <property type="evidence" value="ECO:0007669"/>
    <property type="project" value="UniProtKB-ARBA"/>
</dbReference>
<evidence type="ECO:0000313" key="6">
    <source>
        <dbReference type="EMBL" id="KAG0671719.1"/>
    </source>
</evidence>
<protein>
    <recommendedName>
        <fullName evidence="5">Hyphally-regulated cell wall protein N-terminal domain-containing protein</fullName>
    </recommendedName>
</protein>
<sequence length="290" mass="31557">MLSTKQFLVTAAFMLSFFSTFAFGRTFEGNTVLNGLTIFILPVTVTADSNLVIKSGLIHNFFSSITNRGGLYICETKSTNVGMTVLAAGNINNYGTFVVDDSAALTGLTFKSAGIKFYNAGDFFIVGKKPLITGSVFRIWALSFHNEGVMSFYQKGTSNFLSTVELGPETLVDALHVTNTGTICLRSINMHARVAFEGQDGCIDVGAYSTLTVNHLISRPVKSQTIYMSDESSIVYIKSLLGLTSLTVRGFGNNNKIFFRITVLYYTYNTASGVLTVIDGLNFIRIDIGT</sequence>
<evidence type="ECO:0000256" key="4">
    <source>
        <dbReference type="ARBA" id="ARBA00023180"/>
    </source>
</evidence>
<dbReference type="AlphaFoldDB" id="A0A9P7BC49"/>
<evidence type="ECO:0000256" key="2">
    <source>
        <dbReference type="ARBA" id="ARBA00022525"/>
    </source>
</evidence>
<reference evidence="6 7" key="1">
    <citation type="submission" date="2020-11" db="EMBL/GenBank/DDBJ databases">
        <title>Kefir isolates.</title>
        <authorList>
            <person name="Marcisauskas S."/>
            <person name="Kim Y."/>
            <person name="Blasche S."/>
        </authorList>
    </citation>
    <scope>NUCLEOTIDE SEQUENCE [LARGE SCALE GENOMIC DNA]</scope>
    <source>
        <strain evidence="6 7">OG2</strain>
    </source>
</reference>
<dbReference type="Proteomes" id="UP000750334">
    <property type="component" value="Unassembled WGS sequence"/>
</dbReference>
<comment type="subcellular location">
    <subcellularLocation>
        <location evidence="1">Secreted</location>
    </subcellularLocation>
</comment>
<evidence type="ECO:0000256" key="3">
    <source>
        <dbReference type="ARBA" id="ARBA00022729"/>
    </source>
</evidence>
<keyword evidence="3" id="KW-0732">Signal</keyword>
<keyword evidence="4" id="KW-0325">Glycoprotein</keyword>
<feature type="domain" description="Hyphally-regulated cell wall protein N-terminal" evidence="5">
    <location>
        <begin position="17"/>
        <end position="290"/>
    </location>
</feature>
<feature type="non-terminal residue" evidence="6">
    <location>
        <position position="290"/>
    </location>
</feature>
<dbReference type="OrthoDB" id="4022214at2759"/>
<evidence type="ECO:0000256" key="1">
    <source>
        <dbReference type="ARBA" id="ARBA00004613"/>
    </source>
</evidence>
<evidence type="ECO:0000259" key="5">
    <source>
        <dbReference type="Pfam" id="PF11765"/>
    </source>
</evidence>
<organism evidence="6 7">
    <name type="scientific">Maudiozyma exigua</name>
    <name type="common">Yeast</name>
    <name type="synonym">Kazachstania exigua</name>
    <dbReference type="NCBI Taxonomy" id="34358"/>
    <lineage>
        <taxon>Eukaryota</taxon>
        <taxon>Fungi</taxon>
        <taxon>Dikarya</taxon>
        <taxon>Ascomycota</taxon>
        <taxon>Saccharomycotina</taxon>
        <taxon>Saccharomycetes</taxon>
        <taxon>Saccharomycetales</taxon>
        <taxon>Saccharomycetaceae</taxon>
        <taxon>Maudiozyma</taxon>
    </lineage>
</organism>
<accession>A0A9P7BC49</accession>
<dbReference type="Pfam" id="PF11765">
    <property type="entry name" value="Hyphal_reg_CWP"/>
    <property type="match status" value="1"/>
</dbReference>
<evidence type="ECO:0000313" key="7">
    <source>
        <dbReference type="Proteomes" id="UP000750334"/>
    </source>
</evidence>
<gene>
    <name evidence="6" type="ORF">C6P45_005325</name>
</gene>
<dbReference type="EMBL" id="PUHR01000009">
    <property type="protein sequence ID" value="KAG0671719.1"/>
    <property type="molecule type" value="Genomic_DNA"/>
</dbReference>
<comment type="caution">
    <text evidence="6">The sequence shown here is derived from an EMBL/GenBank/DDBJ whole genome shotgun (WGS) entry which is preliminary data.</text>
</comment>